<feature type="region of interest" description="Disordered" evidence="1">
    <location>
        <begin position="1"/>
        <end position="55"/>
    </location>
</feature>
<evidence type="ECO:0000313" key="3">
    <source>
        <dbReference type="Proteomes" id="UP000265515"/>
    </source>
</evidence>
<feature type="region of interest" description="Disordered" evidence="1">
    <location>
        <begin position="474"/>
        <end position="567"/>
    </location>
</feature>
<feature type="compositionally biased region" description="Basic residues" evidence="1">
    <location>
        <begin position="30"/>
        <end position="41"/>
    </location>
</feature>
<feature type="compositionally biased region" description="Pro residues" evidence="1">
    <location>
        <begin position="43"/>
        <end position="52"/>
    </location>
</feature>
<feature type="compositionally biased region" description="Acidic residues" evidence="1">
    <location>
        <begin position="543"/>
        <end position="556"/>
    </location>
</feature>
<dbReference type="EMBL" id="BFEA01000938">
    <property type="protein sequence ID" value="GBG91708.1"/>
    <property type="molecule type" value="Genomic_DNA"/>
</dbReference>
<accession>A0A388MAW7</accession>
<feature type="compositionally biased region" description="Basic and acidic residues" evidence="1">
    <location>
        <begin position="17"/>
        <end position="29"/>
    </location>
</feature>
<gene>
    <name evidence="2" type="ORF">CBR_g53522</name>
</gene>
<sequence length="616" mass="69250">MVDSSKKLKTKAPTSVGEKRKGTRGEQHRPGTKHPTAKQKRPAPGPSSPRPPINIDARYFLEYKDGVRTKREFEISPAQVIDLGEWEDLDNQWSLNPVPIEGIKEAMWLAFDNKEQSYELPTLKLARLGLRKPTLGAKVVRLKPEDCKDELSGQYYYNAVCGHHNAAAARSLLCSKVAKKYNFERWPTRMVNFSDDDFEEYFLVSSQDNKDLKAPPRQLKLSMKDIGWQWKHDGSLKLLCRTIVGNKNTFEKGAGSPSLAKLGKHTMQEMVQLVKCDRVLLRLWNYYQLKHDKSLDVDWIQKYPFLKTKSAIFKQFESRGLDDDLSDGSTKYVSNAALFKDNSPYMVCAKDHSIEAIEKLVGHRKLTLEWRNKVLSVLTGSRLKSQEIALVEGIVDTKWTDTGDVTSITPFDNDSLEVDIWSAEMKEAVAATKSHNGGPDETETTNSIEIRSSSEGRGRLGILVSLGEAACVGTEGQSSGFDTGSREGAELDGREGRRKMEEGKEGGDGEEEGEEGKEGQEGGERKLIELLEGKEGAKRDVDIVDDEGEESEDDVGSGESPHEFGQLYEEHREDDIEYDVTAMEMETQMVNGLSSEREHYEVQPLTFIADLKHQFD</sequence>
<dbReference type="AlphaFoldDB" id="A0A388MAW7"/>
<protein>
    <submittedName>
        <fullName evidence="2">Uncharacterized protein</fullName>
    </submittedName>
</protein>
<organism evidence="2 3">
    <name type="scientific">Chara braunii</name>
    <name type="common">Braun's stonewort</name>
    <dbReference type="NCBI Taxonomy" id="69332"/>
    <lineage>
        <taxon>Eukaryota</taxon>
        <taxon>Viridiplantae</taxon>
        <taxon>Streptophyta</taxon>
        <taxon>Charophyceae</taxon>
        <taxon>Charales</taxon>
        <taxon>Characeae</taxon>
        <taxon>Chara</taxon>
    </lineage>
</organism>
<feature type="region of interest" description="Disordered" evidence="1">
    <location>
        <begin position="431"/>
        <end position="454"/>
    </location>
</feature>
<feature type="compositionally biased region" description="Basic and acidic residues" evidence="1">
    <location>
        <begin position="484"/>
        <end position="507"/>
    </location>
</feature>
<feature type="compositionally biased region" description="Basic and acidic residues" evidence="1">
    <location>
        <begin position="516"/>
        <end position="542"/>
    </location>
</feature>
<proteinExistence type="predicted"/>
<dbReference type="Gramene" id="GBG91708">
    <property type="protein sequence ID" value="GBG91708"/>
    <property type="gene ID" value="CBR_g53522"/>
</dbReference>
<reference evidence="2 3" key="1">
    <citation type="journal article" date="2018" name="Cell">
        <title>The Chara Genome: Secondary Complexity and Implications for Plant Terrestrialization.</title>
        <authorList>
            <person name="Nishiyama T."/>
            <person name="Sakayama H."/>
            <person name="Vries J.D."/>
            <person name="Buschmann H."/>
            <person name="Saint-Marcoux D."/>
            <person name="Ullrich K.K."/>
            <person name="Haas F.B."/>
            <person name="Vanderstraeten L."/>
            <person name="Becker D."/>
            <person name="Lang D."/>
            <person name="Vosolsobe S."/>
            <person name="Rombauts S."/>
            <person name="Wilhelmsson P.K.I."/>
            <person name="Janitza P."/>
            <person name="Kern R."/>
            <person name="Heyl A."/>
            <person name="Rumpler F."/>
            <person name="Villalobos L.I.A.C."/>
            <person name="Clay J.M."/>
            <person name="Skokan R."/>
            <person name="Toyoda A."/>
            <person name="Suzuki Y."/>
            <person name="Kagoshima H."/>
            <person name="Schijlen E."/>
            <person name="Tajeshwar N."/>
            <person name="Catarino B."/>
            <person name="Hetherington A.J."/>
            <person name="Saltykova A."/>
            <person name="Bonnot C."/>
            <person name="Breuninger H."/>
            <person name="Symeonidi A."/>
            <person name="Radhakrishnan G.V."/>
            <person name="Van Nieuwerburgh F."/>
            <person name="Deforce D."/>
            <person name="Chang C."/>
            <person name="Karol K.G."/>
            <person name="Hedrich R."/>
            <person name="Ulvskov P."/>
            <person name="Glockner G."/>
            <person name="Delwiche C.F."/>
            <person name="Petrasek J."/>
            <person name="Van de Peer Y."/>
            <person name="Friml J."/>
            <person name="Beilby M."/>
            <person name="Dolan L."/>
            <person name="Kohara Y."/>
            <person name="Sugano S."/>
            <person name="Fujiyama A."/>
            <person name="Delaux P.-M."/>
            <person name="Quint M."/>
            <person name="TheiBen G."/>
            <person name="Hagemann M."/>
            <person name="Harholt J."/>
            <person name="Dunand C."/>
            <person name="Zachgo S."/>
            <person name="Langdale J."/>
            <person name="Maumus F."/>
            <person name="Straeten D.V.D."/>
            <person name="Gould S.B."/>
            <person name="Rensing S.A."/>
        </authorList>
    </citation>
    <scope>NUCLEOTIDE SEQUENCE [LARGE SCALE GENOMIC DNA]</scope>
    <source>
        <strain evidence="2 3">S276</strain>
    </source>
</reference>
<dbReference type="Proteomes" id="UP000265515">
    <property type="component" value="Unassembled WGS sequence"/>
</dbReference>
<keyword evidence="3" id="KW-1185">Reference proteome</keyword>
<name>A0A388MAW7_CHABU</name>
<evidence type="ECO:0000256" key="1">
    <source>
        <dbReference type="SAM" id="MobiDB-lite"/>
    </source>
</evidence>
<evidence type="ECO:0000313" key="2">
    <source>
        <dbReference type="EMBL" id="GBG91708.1"/>
    </source>
</evidence>
<comment type="caution">
    <text evidence="2">The sequence shown here is derived from an EMBL/GenBank/DDBJ whole genome shotgun (WGS) entry which is preliminary data.</text>
</comment>